<name>K6WBI9_9MICO</name>
<dbReference type="RefSeq" id="WP_006503954.1">
    <property type="nucleotide sequence ID" value="NZ_BAGZ01000021.1"/>
</dbReference>
<comment type="caution">
    <text evidence="3">The sequence shown here is derived from an EMBL/GenBank/DDBJ whole genome shotgun (WGS) entry which is preliminary data.</text>
</comment>
<evidence type="ECO:0000256" key="1">
    <source>
        <dbReference type="SAM" id="SignalP"/>
    </source>
</evidence>
<keyword evidence="4" id="KW-1185">Reference proteome</keyword>
<dbReference type="Gene3D" id="1.10.101.10">
    <property type="entry name" value="PGBD-like superfamily/PGBD"/>
    <property type="match status" value="1"/>
</dbReference>
<dbReference type="InterPro" id="IPR002477">
    <property type="entry name" value="Peptidoglycan-bd-like"/>
</dbReference>
<evidence type="ECO:0000313" key="3">
    <source>
        <dbReference type="EMBL" id="GAB79197.1"/>
    </source>
</evidence>
<feature type="signal peptide" evidence="1">
    <location>
        <begin position="1"/>
        <end position="29"/>
    </location>
</feature>
<feature type="domain" description="Peptidoglycan binding-like" evidence="2">
    <location>
        <begin position="51"/>
        <end position="105"/>
    </location>
</feature>
<keyword evidence="1" id="KW-0732">Signal</keyword>
<dbReference type="EMBL" id="BAGZ01000021">
    <property type="protein sequence ID" value="GAB79197.1"/>
    <property type="molecule type" value="Genomic_DNA"/>
</dbReference>
<dbReference type="Proteomes" id="UP000008495">
    <property type="component" value="Unassembled WGS sequence"/>
</dbReference>
<sequence length="111" mass="11851">MMVKKASMALATALMAAGSFVAIAPAAQAGPWPNSRCNYTVETPVLSRGSTGAAVRQLQCMLNQLGYKLDVDGSFGPATHRAVIHFQGRYGLEVDGYFGPASWTKIYQLVP</sequence>
<dbReference type="OrthoDB" id="9810670at2"/>
<dbReference type="eggNOG" id="COG3409">
    <property type="taxonomic scope" value="Bacteria"/>
</dbReference>
<dbReference type="SUPFAM" id="SSF47090">
    <property type="entry name" value="PGBD-like"/>
    <property type="match status" value="1"/>
</dbReference>
<protein>
    <recommendedName>
        <fullName evidence="2">Peptidoglycan binding-like domain-containing protein</fullName>
    </recommendedName>
</protein>
<evidence type="ECO:0000313" key="4">
    <source>
        <dbReference type="Proteomes" id="UP000008495"/>
    </source>
</evidence>
<reference evidence="3 4" key="1">
    <citation type="submission" date="2012-08" db="EMBL/GenBank/DDBJ databases">
        <title>Whole genome shotgun sequence of Austwickia chelonae NBRC 105200.</title>
        <authorList>
            <person name="Yoshida I."/>
            <person name="Hosoyama A."/>
            <person name="Tsuchikane K."/>
            <person name="Katsumata H."/>
            <person name="Ando Y."/>
            <person name="Ohji S."/>
            <person name="Hamada M."/>
            <person name="Tamura T."/>
            <person name="Yamazoe A."/>
            <person name="Yamazaki S."/>
            <person name="Fujita N."/>
        </authorList>
    </citation>
    <scope>NUCLEOTIDE SEQUENCE [LARGE SCALE GENOMIC DNA]</scope>
    <source>
        <strain evidence="3 4">NBRC 105200</strain>
    </source>
</reference>
<dbReference type="InterPro" id="IPR036366">
    <property type="entry name" value="PGBDSf"/>
</dbReference>
<dbReference type="Pfam" id="PF01471">
    <property type="entry name" value="PG_binding_1"/>
    <property type="match status" value="1"/>
</dbReference>
<feature type="chain" id="PRO_5003899510" description="Peptidoglycan binding-like domain-containing protein" evidence="1">
    <location>
        <begin position="30"/>
        <end position="111"/>
    </location>
</feature>
<dbReference type="AlphaFoldDB" id="K6WBI9"/>
<proteinExistence type="predicted"/>
<organism evidence="3 4">
    <name type="scientific">Austwickia chelonae NBRC 105200</name>
    <dbReference type="NCBI Taxonomy" id="1184607"/>
    <lineage>
        <taxon>Bacteria</taxon>
        <taxon>Bacillati</taxon>
        <taxon>Actinomycetota</taxon>
        <taxon>Actinomycetes</taxon>
        <taxon>Micrococcales</taxon>
        <taxon>Dermatophilaceae</taxon>
        <taxon>Austwickia</taxon>
    </lineage>
</organism>
<evidence type="ECO:0000259" key="2">
    <source>
        <dbReference type="Pfam" id="PF01471"/>
    </source>
</evidence>
<accession>K6WBI9</accession>
<gene>
    <name evidence="3" type="ORF">AUCHE_21_00220</name>
</gene>
<dbReference type="InterPro" id="IPR036365">
    <property type="entry name" value="PGBD-like_sf"/>
</dbReference>